<dbReference type="GO" id="GO:0016740">
    <property type="term" value="F:transferase activity"/>
    <property type="evidence" value="ECO:0007669"/>
    <property type="project" value="UniProtKB-KW"/>
</dbReference>
<evidence type="ECO:0000313" key="1">
    <source>
        <dbReference type="EMBL" id="NEZ66553.1"/>
    </source>
</evidence>
<accession>A0A6M0SET3</accession>
<dbReference type="AlphaFoldDB" id="A0A6M0SET3"/>
<dbReference type="EMBL" id="QZCE01000002">
    <property type="protein sequence ID" value="NEZ66553.1"/>
    <property type="molecule type" value="Genomic_DNA"/>
</dbReference>
<reference evidence="1 2" key="1">
    <citation type="journal article" date="2020" name="Microb. Ecol.">
        <title>Ecogenomics of the Marine Benthic Filamentous Cyanobacterium Adonisia.</title>
        <authorList>
            <person name="Walter J.M."/>
            <person name="Coutinho F.H."/>
            <person name="Leomil L."/>
            <person name="Hargreaves P.I."/>
            <person name="Campeao M.E."/>
            <person name="Vieira V.V."/>
            <person name="Silva B.S."/>
            <person name="Fistarol G.O."/>
            <person name="Salomon P.S."/>
            <person name="Sawabe T."/>
            <person name="Mino S."/>
            <person name="Hosokawa M."/>
            <person name="Miyashita H."/>
            <person name="Maruyama F."/>
            <person name="van Verk M.C."/>
            <person name="Dutilh B.E."/>
            <person name="Thompson C.C."/>
            <person name="Thompson F.L."/>
        </authorList>
    </citation>
    <scope>NUCLEOTIDE SEQUENCE [LARGE SCALE GENOMIC DNA]</scope>
    <source>
        <strain evidence="1 2">CCMR0082</strain>
    </source>
</reference>
<dbReference type="SUPFAM" id="SSF53756">
    <property type="entry name" value="UDP-Glycosyltransferase/glycogen phosphorylase"/>
    <property type="match status" value="1"/>
</dbReference>
<comment type="caution">
    <text evidence="1">The sequence shown here is derived from an EMBL/GenBank/DDBJ whole genome shotgun (WGS) entry which is preliminary data.</text>
</comment>
<organism evidence="1 2">
    <name type="scientific">Adonisia turfae CCMR0082</name>
    <dbReference type="NCBI Taxonomy" id="2304604"/>
    <lineage>
        <taxon>Bacteria</taxon>
        <taxon>Bacillati</taxon>
        <taxon>Cyanobacteriota</taxon>
        <taxon>Adonisia</taxon>
        <taxon>Adonisia turfae</taxon>
    </lineage>
</organism>
<dbReference type="Gene3D" id="3.40.50.2000">
    <property type="entry name" value="Glycogen Phosphorylase B"/>
    <property type="match status" value="2"/>
</dbReference>
<evidence type="ECO:0000313" key="2">
    <source>
        <dbReference type="Proteomes" id="UP000473574"/>
    </source>
</evidence>
<sequence>MPKILGQLKGFKQLGYEMNLLCFNQSSHVVLTSFSQDSEYYLKSKVLAQNNTNLITRRLSLLRLAEQYISERNPDFIYLRYPRSEPLYLYFLAKVRQKRPNLLILSEFPTYPYDQEYEGGCSKKDKLVFLLDKITRNHLKYFIDRVVAINYAHPIFGIDTISIDNGIDISSYHSINYAPVSSDHINIIGVANVSLWHGYDRLIRGLGEYYRTSPHPKYQIVFHVVGAREPYLTELLTLAEQENVSHLVIFHKPTQGKELDEIFLECHLAVGVLGGHRKGLHIMSPLKNREYCVRGIPFIFSHIDPDFPDSFKYCLQLDSSEDAVDISDLISFVEQLRNEENINVSMRNHAFSVLDWSVKLKAVQNYIDKQLI</sequence>
<proteinExistence type="predicted"/>
<name>A0A6M0SET3_9CYAN</name>
<keyword evidence="1" id="KW-0808">Transferase</keyword>
<dbReference type="Proteomes" id="UP000473574">
    <property type="component" value="Unassembled WGS sequence"/>
</dbReference>
<gene>
    <name evidence="1" type="ORF">D0962_27970</name>
</gene>
<protein>
    <submittedName>
        <fullName evidence="1">Glycosyltransferase family 1 protein</fullName>
    </submittedName>
</protein>